<evidence type="ECO:0000256" key="1">
    <source>
        <dbReference type="ARBA" id="ARBA00010609"/>
    </source>
</evidence>
<protein>
    <recommendedName>
        <fullName evidence="3">Plastocyanin-like domain-containing protein</fullName>
    </recommendedName>
</protein>
<feature type="domain" description="Plastocyanin-like" evidence="3">
    <location>
        <begin position="129"/>
        <end position="168"/>
    </location>
</feature>
<dbReference type="EMBL" id="PGCI01000372">
    <property type="protein sequence ID" value="PLW28235.1"/>
    <property type="molecule type" value="Genomic_DNA"/>
</dbReference>
<reference evidence="4 5" key="1">
    <citation type="submission" date="2017-11" db="EMBL/GenBank/DDBJ databases">
        <title>De novo assembly and phasing of dikaryotic genomes from two isolates of Puccinia coronata f. sp. avenae, the causal agent of oat crown rust.</title>
        <authorList>
            <person name="Miller M.E."/>
            <person name="Zhang Y."/>
            <person name="Omidvar V."/>
            <person name="Sperschneider J."/>
            <person name="Schwessinger B."/>
            <person name="Raley C."/>
            <person name="Palmer J.M."/>
            <person name="Garnica D."/>
            <person name="Upadhyaya N."/>
            <person name="Rathjen J."/>
            <person name="Taylor J.M."/>
            <person name="Park R.F."/>
            <person name="Dodds P.N."/>
            <person name="Hirsch C.D."/>
            <person name="Kianian S.F."/>
            <person name="Figueroa M."/>
        </authorList>
    </citation>
    <scope>NUCLEOTIDE SEQUENCE [LARGE SCALE GENOMIC DNA]</scope>
    <source>
        <strain evidence="4">12SD80</strain>
    </source>
</reference>
<proteinExistence type="inferred from homology"/>
<feature type="compositionally biased region" description="Basic and acidic residues" evidence="2">
    <location>
        <begin position="18"/>
        <end position="32"/>
    </location>
</feature>
<accession>A0A2N5TRV0</accession>
<dbReference type="Pfam" id="PF07732">
    <property type="entry name" value="Cu-oxidase_3"/>
    <property type="match status" value="1"/>
</dbReference>
<comment type="similarity">
    <text evidence="1">Belongs to the multicopper oxidase family.</text>
</comment>
<evidence type="ECO:0000259" key="3">
    <source>
        <dbReference type="Pfam" id="PF07732"/>
    </source>
</evidence>
<organism evidence="4 5">
    <name type="scientific">Puccinia coronata f. sp. avenae</name>
    <dbReference type="NCBI Taxonomy" id="200324"/>
    <lineage>
        <taxon>Eukaryota</taxon>
        <taxon>Fungi</taxon>
        <taxon>Dikarya</taxon>
        <taxon>Basidiomycota</taxon>
        <taxon>Pucciniomycotina</taxon>
        <taxon>Pucciniomycetes</taxon>
        <taxon>Pucciniales</taxon>
        <taxon>Pucciniaceae</taxon>
        <taxon>Puccinia</taxon>
    </lineage>
</organism>
<comment type="caution">
    <text evidence="4">The sequence shown here is derived from an EMBL/GenBank/DDBJ whole genome shotgun (WGS) entry which is preliminary data.</text>
</comment>
<feature type="region of interest" description="Disordered" evidence="2">
    <location>
        <begin position="18"/>
        <end position="82"/>
    </location>
</feature>
<evidence type="ECO:0000256" key="2">
    <source>
        <dbReference type="SAM" id="MobiDB-lite"/>
    </source>
</evidence>
<dbReference type="InterPro" id="IPR011707">
    <property type="entry name" value="Cu-oxidase-like_N"/>
</dbReference>
<name>A0A2N5TRV0_9BASI</name>
<dbReference type="GO" id="GO:0005507">
    <property type="term" value="F:copper ion binding"/>
    <property type="evidence" value="ECO:0007669"/>
    <property type="project" value="InterPro"/>
</dbReference>
<sequence>MSTSGRAFLLNGSSAGRLDHLSDCPDRPEVEWGHPTSGRPASRTPRADHMSDVPVRPIPTCRADTFDRSSGRPAAMSTRRAGLSDKCGSDSVTCRTCRFDESNSSDFTRQTGLSKSVLAQTSRSPTNLQHIPGPLIQANEGDQLEITVINQMKVGLTIHWRGLYQASTQFSALNRFHEGAVLHNFH</sequence>
<dbReference type="AlphaFoldDB" id="A0A2N5TRV0"/>
<dbReference type="SUPFAM" id="SSF49503">
    <property type="entry name" value="Cupredoxins"/>
    <property type="match status" value="1"/>
</dbReference>
<gene>
    <name evidence="4" type="ORF">PCASD_17701</name>
</gene>
<evidence type="ECO:0000313" key="4">
    <source>
        <dbReference type="EMBL" id="PLW28235.1"/>
    </source>
</evidence>
<dbReference type="InterPro" id="IPR008972">
    <property type="entry name" value="Cupredoxin"/>
</dbReference>
<dbReference type="Proteomes" id="UP000235392">
    <property type="component" value="Unassembled WGS sequence"/>
</dbReference>
<evidence type="ECO:0000313" key="5">
    <source>
        <dbReference type="Proteomes" id="UP000235392"/>
    </source>
</evidence>
<dbReference type="Gene3D" id="2.60.40.420">
    <property type="entry name" value="Cupredoxins - blue copper proteins"/>
    <property type="match status" value="1"/>
</dbReference>